<gene>
    <name evidence="1" type="ORF">GB883_17315</name>
</gene>
<name>A0A7J5UKF4_9MICO</name>
<dbReference type="SUPFAM" id="SSF50475">
    <property type="entry name" value="FMN-binding split barrel"/>
    <property type="match status" value="1"/>
</dbReference>
<dbReference type="NCBIfam" id="TIGR00026">
    <property type="entry name" value="hi_GC_TIGR00026"/>
    <property type="match status" value="1"/>
</dbReference>
<comment type="caution">
    <text evidence="1">The sequence shown here is derived from an EMBL/GenBank/DDBJ whole genome shotgun (WGS) entry which is preliminary data.</text>
</comment>
<dbReference type="Gene3D" id="2.30.110.10">
    <property type="entry name" value="Electron Transport, Fmn-binding Protein, Chain A"/>
    <property type="match status" value="1"/>
</dbReference>
<sequence>MGGVPRIRRWLARAPIPLLRAGLGPLLPAFVLVEHLGRRTGRRRYVVLEVVLREPGAVVVAAGYGPTSQWYRNLAADPRVRLWWRRAVGVRGRAELLGAAEGARVLERYRRLHPWRARLLARALGIADLDRPGTLEQIAGRVPLVRLRSPRL</sequence>
<dbReference type="GO" id="GO:0016491">
    <property type="term" value="F:oxidoreductase activity"/>
    <property type="evidence" value="ECO:0007669"/>
    <property type="project" value="InterPro"/>
</dbReference>
<dbReference type="InterPro" id="IPR012349">
    <property type="entry name" value="Split_barrel_FMN-bd"/>
</dbReference>
<evidence type="ECO:0000313" key="1">
    <source>
        <dbReference type="EMBL" id="KAE8762837.1"/>
    </source>
</evidence>
<keyword evidence="2" id="KW-1185">Reference proteome</keyword>
<organism evidence="1 2">
    <name type="scientific">Georgenia thermotolerans</name>
    <dbReference type="NCBI Taxonomy" id="527326"/>
    <lineage>
        <taxon>Bacteria</taxon>
        <taxon>Bacillati</taxon>
        <taxon>Actinomycetota</taxon>
        <taxon>Actinomycetes</taxon>
        <taxon>Micrococcales</taxon>
        <taxon>Bogoriellaceae</taxon>
        <taxon>Georgenia</taxon>
    </lineage>
</organism>
<evidence type="ECO:0000313" key="2">
    <source>
        <dbReference type="Proteomes" id="UP000451860"/>
    </source>
</evidence>
<dbReference type="EMBL" id="WHJE01000119">
    <property type="protein sequence ID" value="KAE8762837.1"/>
    <property type="molecule type" value="Genomic_DNA"/>
</dbReference>
<accession>A0A7J5UKF4</accession>
<dbReference type="Pfam" id="PF04075">
    <property type="entry name" value="F420H2_quin_red"/>
    <property type="match status" value="1"/>
</dbReference>
<dbReference type="Proteomes" id="UP000451860">
    <property type="component" value="Unassembled WGS sequence"/>
</dbReference>
<dbReference type="AlphaFoldDB" id="A0A7J5UKF4"/>
<protein>
    <submittedName>
        <fullName evidence="1">Nitroreductase family deazaflavin-dependent oxidoreductase</fullName>
    </submittedName>
</protein>
<dbReference type="OrthoDB" id="3778270at2"/>
<proteinExistence type="predicted"/>
<dbReference type="InterPro" id="IPR004378">
    <property type="entry name" value="F420H2_quin_Rdtase"/>
</dbReference>
<reference evidence="1 2" key="1">
    <citation type="submission" date="2019-10" db="EMBL/GenBank/DDBJ databases">
        <title>Georgenia wutianyii sp. nov. and Georgenia yuyongxinii sp. nov. isolated from plateau pika (Ochotona curzoniae) in the Qinghai-Tibet plateau of China.</title>
        <authorList>
            <person name="Tian Z."/>
        </authorList>
    </citation>
    <scope>NUCLEOTIDE SEQUENCE [LARGE SCALE GENOMIC DNA]</scope>
    <source>
        <strain evidence="1 2">DSM 21501</strain>
    </source>
</reference>